<dbReference type="EMBL" id="BGPR01049794">
    <property type="protein sequence ID" value="GBO26801.1"/>
    <property type="molecule type" value="Genomic_DNA"/>
</dbReference>
<feature type="region of interest" description="Disordered" evidence="1">
    <location>
        <begin position="79"/>
        <end position="106"/>
    </location>
</feature>
<evidence type="ECO:0000256" key="1">
    <source>
        <dbReference type="SAM" id="MobiDB-lite"/>
    </source>
</evidence>
<gene>
    <name evidence="2" type="ORF">AVEN_214025_1</name>
</gene>
<comment type="caution">
    <text evidence="2">The sequence shown here is derived from an EMBL/GenBank/DDBJ whole genome shotgun (WGS) entry which is preliminary data.</text>
</comment>
<protein>
    <submittedName>
        <fullName evidence="2">Uncharacterized protein</fullName>
    </submittedName>
</protein>
<evidence type="ECO:0000313" key="3">
    <source>
        <dbReference type="Proteomes" id="UP000499080"/>
    </source>
</evidence>
<organism evidence="2 3">
    <name type="scientific">Araneus ventricosus</name>
    <name type="common">Orbweaver spider</name>
    <name type="synonym">Epeira ventricosa</name>
    <dbReference type="NCBI Taxonomy" id="182803"/>
    <lineage>
        <taxon>Eukaryota</taxon>
        <taxon>Metazoa</taxon>
        <taxon>Ecdysozoa</taxon>
        <taxon>Arthropoda</taxon>
        <taxon>Chelicerata</taxon>
        <taxon>Arachnida</taxon>
        <taxon>Araneae</taxon>
        <taxon>Araneomorphae</taxon>
        <taxon>Entelegynae</taxon>
        <taxon>Araneoidea</taxon>
        <taxon>Araneidae</taxon>
        <taxon>Araneus</taxon>
    </lineage>
</organism>
<proteinExistence type="predicted"/>
<dbReference type="AlphaFoldDB" id="A0A4Y2VQ89"/>
<reference evidence="2 3" key="1">
    <citation type="journal article" date="2019" name="Sci. Rep.">
        <title>Orb-weaving spider Araneus ventricosus genome elucidates the spidroin gene catalogue.</title>
        <authorList>
            <person name="Kono N."/>
            <person name="Nakamura H."/>
            <person name="Ohtoshi R."/>
            <person name="Moran D.A.P."/>
            <person name="Shinohara A."/>
            <person name="Yoshida Y."/>
            <person name="Fujiwara M."/>
            <person name="Mori M."/>
            <person name="Tomita M."/>
            <person name="Arakawa K."/>
        </authorList>
    </citation>
    <scope>NUCLEOTIDE SEQUENCE [LARGE SCALE GENOMIC DNA]</scope>
</reference>
<evidence type="ECO:0000313" key="2">
    <source>
        <dbReference type="EMBL" id="GBO26801.1"/>
    </source>
</evidence>
<dbReference type="Proteomes" id="UP000499080">
    <property type="component" value="Unassembled WGS sequence"/>
</dbReference>
<name>A0A4Y2VQ89_ARAVE</name>
<keyword evidence="3" id="KW-1185">Reference proteome</keyword>
<sequence length="106" mass="11944">MATVPQRSALILKYKDVPCDGEAPLVNPVTGREYTCGEDEPHRYCPPSSYCHKTSTFAKCCREGSQKWAEVDKDNWTPLPLLSPKRTQKLISPQKKPTPETGLHRC</sequence>
<accession>A0A4Y2VQ89</accession>
<dbReference type="OrthoDB" id="88467at2759"/>